<comment type="caution">
    <text evidence="3">The sequence shown here is derived from an EMBL/GenBank/DDBJ whole genome shotgun (WGS) entry which is preliminary data.</text>
</comment>
<keyword evidence="1 2" id="KW-1015">Disulfide bond</keyword>
<dbReference type="CDD" id="cd23507">
    <property type="entry name" value="hydrophobin_I"/>
    <property type="match status" value="1"/>
</dbReference>
<organism evidence="3 4">
    <name type="scientific">Alternaria alternata</name>
    <name type="common">Alternaria rot fungus</name>
    <name type="synonym">Torula alternata</name>
    <dbReference type="NCBI Taxonomy" id="5599"/>
    <lineage>
        <taxon>Eukaryota</taxon>
        <taxon>Fungi</taxon>
        <taxon>Dikarya</taxon>
        <taxon>Ascomycota</taxon>
        <taxon>Pezizomycotina</taxon>
        <taxon>Dothideomycetes</taxon>
        <taxon>Pleosporomycetidae</taxon>
        <taxon>Pleosporales</taxon>
        <taxon>Pleosporineae</taxon>
        <taxon>Pleosporaceae</taxon>
        <taxon>Alternaria</taxon>
        <taxon>Alternaria sect. Alternaria</taxon>
        <taxon>Alternaria alternata complex</taxon>
    </lineage>
</organism>
<keyword evidence="2" id="KW-0134">Cell wall</keyword>
<comment type="similarity">
    <text evidence="2">Belongs to the fungal hydrophobin family.</text>
</comment>
<keyword evidence="2" id="KW-0964">Secreted</keyword>
<dbReference type="Proteomes" id="UP000291422">
    <property type="component" value="Unassembled WGS sequence"/>
</dbReference>
<dbReference type="EMBL" id="PDXD01000094">
    <property type="protein sequence ID" value="RYN63029.1"/>
    <property type="molecule type" value="Genomic_DNA"/>
</dbReference>
<evidence type="ECO:0000256" key="1">
    <source>
        <dbReference type="ARBA" id="ARBA00023157"/>
    </source>
</evidence>
<dbReference type="SMART" id="SM00075">
    <property type="entry name" value="HYDRO"/>
    <property type="match status" value="1"/>
</dbReference>
<reference evidence="4" key="1">
    <citation type="journal article" date="2019" name="bioRxiv">
        <title>Genomics, evolutionary history and diagnostics of the Alternaria alternata species group including apple and Asian pear pathotypes.</title>
        <authorList>
            <person name="Armitage A.D."/>
            <person name="Cockerton H.M."/>
            <person name="Sreenivasaprasad S."/>
            <person name="Woodhall J.W."/>
            <person name="Lane C.R."/>
            <person name="Harrison R.J."/>
            <person name="Clarkson J.P."/>
        </authorList>
    </citation>
    <scope>NUCLEOTIDE SEQUENCE [LARGE SCALE GENOMIC DNA]</scope>
    <source>
        <strain evidence="4">FERA 1177</strain>
    </source>
</reference>
<accession>A0A4Q4MY39</accession>
<gene>
    <name evidence="3" type="ORF">AA0117_g12875</name>
</gene>
<protein>
    <recommendedName>
        <fullName evidence="2">Hydrophobin</fullName>
    </recommendedName>
</protein>
<evidence type="ECO:0000313" key="4">
    <source>
        <dbReference type="Proteomes" id="UP000291422"/>
    </source>
</evidence>
<feature type="chain" id="PRO_5020953098" description="Hydrophobin" evidence="2">
    <location>
        <begin position="17"/>
        <end position="108"/>
    </location>
</feature>
<name>A0A4Q4MY39_ALTAL</name>
<dbReference type="Pfam" id="PF01185">
    <property type="entry name" value="Hydrophobin"/>
    <property type="match status" value="1"/>
</dbReference>
<dbReference type="GO" id="GO:0009277">
    <property type="term" value="C:fungal-type cell wall"/>
    <property type="evidence" value="ECO:0007669"/>
    <property type="project" value="InterPro"/>
</dbReference>
<evidence type="ECO:0000313" key="3">
    <source>
        <dbReference type="EMBL" id="RYN63029.1"/>
    </source>
</evidence>
<evidence type="ECO:0000256" key="2">
    <source>
        <dbReference type="RuleBase" id="RU365009"/>
    </source>
</evidence>
<proteinExistence type="inferred from homology"/>
<dbReference type="InterPro" id="IPR001338">
    <property type="entry name" value="Class_I_Hydrophobin"/>
</dbReference>
<dbReference type="AlphaFoldDB" id="A0A4Q4MY39"/>
<dbReference type="GO" id="GO:0005199">
    <property type="term" value="F:structural constituent of cell wall"/>
    <property type="evidence" value="ECO:0007669"/>
    <property type="project" value="InterPro"/>
</dbReference>
<keyword evidence="2" id="KW-0732">Signal</keyword>
<sequence length="108" mass="10947">MFTKAIVLALAAFAVAAPTNVARQDSCGSNSTVHCCNDETAEAVTSHDGISPDIGGVKNLLGQCSDITVAVLGGAVPIKNMCKQTAVCCGDMEQSGLVNFGCTPISVN</sequence>
<feature type="signal peptide" evidence="2">
    <location>
        <begin position="1"/>
        <end position="16"/>
    </location>
</feature>
<dbReference type="VEuPathDB" id="FungiDB:CC77DRAFT_1098293"/>
<comment type="subcellular location">
    <subcellularLocation>
        <location evidence="2">Secreted</location>
        <location evidence="2">Cell wall</location>
    </subcellularLocation>
</comment>